<dbReference type="Proteomes" id="UP001530293">
    <property type="component" value="Unassembled WGS sequence"/>
</dbReference>
<evidence type="ECO:0000256" key="2">
    <source>
        <dbReference type="ARBA" id="ARBA00023172"/>
    </source>
</evidence>
<gene>
    <name evidence="6" type="ORF">ACHAWU_004686</name>
</gene>
<dbReference type="AlphaFoldDB" id="A0ABD3N9K5"/>
<evidence type="ECO:0000256" key="3">
    <source>
        <dbReference type="ARBA" id="ARBA00023242"/>
    </source>
</evidence>
<comment type="subcellular location">
    <subcellularLocation>
        <location evidence="1">Nucleus</location>
    </subcellularLocation>
</comment>
<protein>
    <recommendedName>
        <fullName evidence="8">Homologous-pairing protein 2 winged helix domain-containing protein</fullName>
    </recommendedName>
</protein>
<dbReference type="GO" id="GO:0005634">
    <property type="term" value="C:nucleus"/>
    <property type="evidence" value="ECO:0007669"/>
    <property type="project" value="UniProtKB-SubCell"/>
</dbReference>
<feature type="region of interest" description="Disordered" evidence="5">
    <location>
        <begin position="1"/>
        <end position="36"/>
    </location>
</feature>
<reference evidence="6 7" key="1">
    <citation type="submission" date="2024-10" db="EMBL/GenBank/DDBJ databases">
        <title>Updated reference genomes for cyclostephanoid diatoms.</title>
        <authorList>
            <person name="Roberts W.R."/>
            <person name="Alverson A.J."/>
        </authorList>
    </citation>
    <scope>NUCLEOTIDE SEQUENCE [LARGE SCALE GENOMIC DNA]</scope>
    <source>
        <strain evidence="6 7">AJA232-27</strain>
    </source>
</reference>
<dbReference type="PANTHER" id="PTHR15938">
    <property type="entry name" value="TBP-1 INTERACTING PROTEIN"/>
    <property type="match status" value="1"/>
</dbReference>
<feature type="compositionally biased region" description="Basic and acidic residues" evidence="5">
    <location>
        <begin position="1"/>
        <end position="11"/>
    </location>
</feature>
<feature type="compositionally biased region" description="Low complexity" evidence="5">
    <location>
        <begin position="148"/>
        <end position="169"/>
    </location>
</feature>
<keyword evidence="7" id="KW-1185">Reference proteome</keyword>
<feature type="compositionally biased region" description="Basic residues" evidence="5">
    <location>
        <begin position="12"/>
        <end position="22"/>
    </location>
</feature>
<accession>A0ABD3N9K5</accession>
<feature type="region of interest" description="Disordered" evidence="5">
    <location>
        <begin position="338"/>
        <end position="366"/>
    </location>
</feature>
<dbReference type="GO" id="GO:0051321">
    <property type="term" value="P:meiotic cell cycle"/>
    <property type="evidence" value="ECO:0007669"/>
    <property type="project" value="UniProtKB-KW"/>
</dbReference>
<dbReference type="GO" id="GO:0006310">
    <property type="term" value="P:DNA recombination"/>
    <property type="evidence" value="ECO:0007669"/>
    <property type="project" value="UniProtKB-KW"/>
</dbReference>
<evidence type="ECO:0000256" key="5">
    <source>
        <dbReference type="SAM" id="MobiDB-lite"/>
    </source>
</evidence>
<evidence type="ECO:0000313" key="6">
    <source>
        <dbReference type="EMBL" id="KAL3772677.1"/>
    </source>
</evidence>
<evidence type="ECO:0008006" key="8">
    <source>
        <dbReference type="Google" id="ProtNLM"/>
    </source>
</evidence>
<dbReference type="EMBL" id="JALLBG020000006">
    <property type="protein sequence ID" value="KAL3772677.1"/>
    <property type="molecule type" value="Genomic_DNA"/>
</dbReference>
<feature type="region of interest" description="Disordered" evidence="5">
    <location>
        <begin position="139"/>
        <end position="176"/>
    </location>
</feature>
<feature type="region of interest" description="Disordered" evidence="5">
    <location>
        <begin position="423"/>
        <end position="464"/>
    </location>
</feature>
<organism evidence="6 7">
    <name type="scientific">Discostella pseudostelligera</name>
    <dbReference type="NCBI Taxonomy" id="259834"/>
    <lineage>
        <taxon>Eukaryota</taxon>
        <taxon>Sar</taxon>
        <taxon>Stramenopiles</taxon>
        <taxon>Ochrophyta</taxon>
        <taxon>Bacillariophyta</taxon>
        <taxon>Coscinodiscophyceae</taxon>
        <taxon>Thalassiosirophycidae</taxon>
        <taxon>Stephanodiscales</taxon>
        <taxon>Stephanodiscaceae</taxon>
        <taxon>Discostella</taxon>
    </lineage>
</organism>
<feature type="compositionally biased region" description="Polar residues" evidence="5">
    <location>
        <begin position="347"/>
        <end position="364"/>
    </location>
</feature>
<evidence type="ECO:0000256" key="4">
    <source>
        <dbReference type="ARBA" id="ARBA00023254"/>
    </source>
</evidence>
<name>A0ABD3N9K5_9STRA</name>
<evidence type="ECO:0000256" key="1">
    <source>
        <dbReference type="ARBA" id="ARBA00004123"/>
    </source>
</evidence>
<comment type="caution">
    <text evidence="6">The sequence shown here is derived from an EMBL/GenBank/DDBJ whole genome shotgun (WGS) entry which is preliminary data.</text>
</comment>
<proteinExistence type="predicted"/>
<sequence>MEPDPPSDRRMSKLKKANRHSSKSVLETMPMPLPAIDTSNAETVTSLEGAKSSPPLALMPSSVITTVMESAIDLTESTPPRATTVTPASTRIENENTTAVSSLDLTKSSSFKENEVVVVSSKDKSEAVTAKLPPPLANKPCTTKHAVSSSANPNIPISSTVTDVSTTNTPKEPIQKKKKLSFHDKILYAMLTSCKPYNLKSLAQATDTTVEALRHAMLSFLDKQLVLSKEFPSKSSGREPKKLYWANPIRFSDGDTGDGGKKSSSGAVIKELSKLLATPNEIQEANLMRQQLQQQYRAIQEELNPLLAIPTMKQLDDEILAAEEKLQHVKNEIAAVKDRMAKPPSALANSTSKQLKSSKPQDPTTLKRKINHMLGEYKTRKRKCMDFVEELSDAMEKKTKDVMGEKILCLDTDEMEWGVWEDGSTGKVFGTKPKPKPQKSGLLGRKNDVQDQPMTRIPAKYNDV</sequence>
<keyword evidence="3" id="KW-0539">Nucleus</keyword>
<keyword evidence="4" id="KW-0469">Meiosis</keyword>
<keyword evidence="2" id="KW-0233">DNA recombination</keyword>
<evidence type="ECO:0000313" key="7">
    <source>
        <dbReference type="Proteomes" id="UP001530293"/>
    </source>
</evidence>
<dbReference type="PANTHER" id="PTHR15938:SF0">
    <property type="entry name" value="HOMOLOGOUS-PAIRING PROTEIN 2 HOMOLOG"/>
    <property type="match status" value="1"/>
</dbReference>